<name>A0A848KSF3_9ACTN</name>
<feature type="domain" description="HTH marR-type" evidence="1">
    <location>
        <begin position="18"/>
        <end position="150"/>
    </location>
</feature>
<dbReference type="Proteomes" id="UP000550729">
    <property type="component" value="Unassembled WGS sequence"/>
</dbReference>
<dbReference type="InterPro" id="IPR039422">
    <property type="entry name" value="MarR/SlyA-like"/>
</dbReference>
<dbReference type="AlphaFoldDB" id="A0A848KSF3"/>
<dbReference type="Gene3D" id="1.10.10.10">
    <property type="entry name" value="Winged helix-like DNA-binding domain superfamily/Winged helix DNA-binding domain"/>
    <property type="match status" value="1"/>
</dbReference>
<dbReference type="GO" id="GO:0003700">
    <property type="term" value="F:DNA-binding transcription factor activity"/>
    <property type="evidence" value="ECO:0007669"/>
    <property type="project" value="InterPro"/>
</dbReference>
<dbReference type="InterPro" id="IPR000835">
    <property type="entry name" value="HTH_MarR-typ"/>
</dbReference>
<dbReference type="RefSeq" id="WP_170193566.1">
    <property type="nucleotide sequence ID" value="NZ_JABBNB010000006.1"/>
</dbReference>
<gene>
    <name evidence="2" type="ORF">HH308_07500</name>
</gene>
<organism evidence="2 3">
    <name type="scientific">Gordonia asplenii</name>
    <dbReference type="NCBI Taxonomy" id="2725283"/>
    <lineage>
        <taxon>Bacteria</taxon>
        <taxon>Bacillati</taxon>
        <taxon>Actinomycetota</taxon>
        <taxon>Actinomycetes</taxon>
        <taxon>Mycobacteriales</taxon>
        <taxon>Gordoniaceae</taxon>
        <taxon>Gordonia</taxon>
    </lineage>
</organism>
<dbReference type="SUPFAM" id="SSF46785">
    <property type="entry name" value="Winged helix' DNA-binding domain"/>
    <property type="match status" value="1"/>
</dbReference>
<dbReference type="PROSITE" id="PS50995">
    <property type="entry name" value="HTH_MARR_2"/>
    <property type="match status" value="1"/>
</dbReference>
<dbReference type="PANTHER" id="PTHR33164:SF99">
    <property type="entry name" value="MARR FAMILY REGULATORY PROTEIN"/>
    <property type="match status" value="1"/>
</dbReference>
<dbReference type="EMBL" id="JABBNB010000006">
    <property type="protein sequence ID" value="NMO01059.1"/>
    <property type="molecule type" value="Genomic_DNA"/>
</dbReference>
<dbReference type="PANTHER" id="PTHR33164">
    <property type="entry name" value="TRANSCRIPTIONAL REGULATOR, MARR FAMILY"/>
    <property type="match status" value="1"/>
</dbReference>
<protein>
    <submittedName>
        <fullName evidence="2">Winged helix-turn-helix transcriptional regulator</fullName>
    </submittedName>
</protein>
<sequence>MDTEGEPNWLSKTEEQTWLALTSVMMRLPAALDAQLRRDAGIGHFDYVVMSALSMSEGRTMRLSDLGGLVDASLSRLSHTFNRLERSGWVRRRPDPDNGRYTLAELTDEGWGKVVATAPDHVAEVRRLVIDPLTGEQNGQLRAICASIVEAIGGVECPGAAAPPAEGARP</sequence>
<comment type="caution">
    <text evidence="2">The sequence shown here is derived from an EMBL/GenBank/DDBJ whole genome shotgun (WGS) entry which is preliminary data.</text>
</comment>
<dbReference type="GO" id="GO:0006950">
    <property type="term" value="P:response to stress"/>
    <property type="evidence" value="ECO:0007669"/>
    <property type="project" value="TreeGrafter"/>
</dbReference>
<dbReference type="SMART" id="SM00347">
    <property type="entry name" value="HTH_MARR"/>
    <property type="match status" value="1"/>
</dbReference>
<accession>A0A848KSF3</accession>
<evidence type="ECO:0000313" key="3">
    <source>
        <dbReference type="Proteomes" id="UP000550729"/>
    </source>
</evidence>
<proteinExistence type="predicted"/>
<evidence type="ECO:0000313" key="2">
    <source>
        <dbReference type="EMBL" id="NMO01059.1"/>
    </source>
</evidence>
<dbReference type="Pfam" id="PF13463">
    <property type="entry name" value="HTH_27"/>
    <property type="match status" value="1"/>
</dbReference>
<dbReference type="InterPro" id="IPR036390">
    <property type="entry name" value="WH_DNA-bd_sf"/>
</dbReference>
<keyword evidence="3" id="KW-1185">Reference proteome</keyword>
<reference evidence="2 3" key="1">
    <citation type="submission" date="2020-04" db="EMBL/GenBank/DDBJ databases">
        <title>Gordonia sp. nov. TBRC 11910.</title>
        <authorList>
            <person name="Suriyachadkun C."/>
        </authorList>
    </citation>
    <scope>NUCLEOTIDE SEQUENCE [LARGE SCALE GENOMIC DNA]</scope>
    <source>
        <strain evidence="2 3">TBRC 11910</strain>
    </source>
</reference>
<evidence type="ECO:0000259" key="1">
    <source>
        <dbReference type="PROSITE" id="PS50995"/>
    </source>
</evidence>
<dbReference type="InterPro" id="IPR036388">
    <property type="entry name" value="WH-like_DNA-bd_sf"/>
</dbReference>